<dbReference type="Proteomes" id="UP001153069">
    <property type="component" value="Unassembled WGS sequence"/>
</dbReference>
<dbReference type="PANTHER" id="PTHR47909:SF2">
    <property type="entry name" value="GPI INOSITOL-DEACYLASE"/>
    <property type="match status" value="1"/>
</dbReference>
<evidence type="ECO:0000313" key="2">
    <source>
        <dbReference type="EMBL" id="CAB9515916.1"/>
    </source>
</evidence>
<dbReference type="AlphaFoldDB" id="A0A9N8E724"/>
<dbReference type="Gene3D" id="3.40.50.1820">
    <property type="entry name" value="alpha/beta hydrolase"/>
    <property type="match status" value="1"/>
</dbReference>
<dbReference type="SUPFAM" id="SSF53474">
    <property type="entry name" value="alpha/beta-Hydrolases"/>
    <property type="match status" value="1"/>
</dbReference>
<gene>
    <name evidence="2" type="ORF">SEMRO_747_G196580.1</name>
</gene>
<proteinExistence type="predicted"/>
<reference evidence="2" key="1">
    <citation type="submission" date="2020-06" db="EMBL/GenBank/DDBJ databases">
        <authorList>
            <consortium name="Plant Systems Biology data submission"/>
        </authorList>
    </citation>
    <scope>NUCLEOTIDE SEQUENCE</scope>
    <source>
        <strain evidence="2">D6</strain>
    </source>
</reference>
<dbReference type="OrthoDB" id="348976at2759"/>
<dbReference type="PANTHER" id="PTHR47909">
    <property type="entry name" value="ALPHA/BETA-HYDROLASES SUPERFAMILY PROTEIN"/>
    <property type="match status" value="1"/>
</dbReference>
<protein>
    <submittedName>
        <fullName evidence="2">PGAP1-like protein</fullName>
    </submittedName>
</protein>
<sequence>MTRLIAVLWLLQLHAFGAFALLQPQQQQSIQTTPVVICPGFGNDQIDYYEPLQQPRQVGLIAALERRGFDPDLIFTIPVQRSDWIRVAGGLLDWKFYANQALPTGNGYGWYLKRFQETVDKAYESSLAVNNNNNNEASRVLVIGHSAGGWLARAGMGGGVWDPDTETKTADRICGLVTVGAIHKPPVDVGSCVTRGALAYTDQAYPGAFLKGIGYVSVGGDAIVGDNSKEIEPESQADSLYATRGEGSAARVAFTSYDAVCGTGDVTGDGVVPLEWTALEGAKQLKLDGVLHSINEAGTTIPTDRWYGSEGVIDRWLPTALEEAGISTSSANSSSNTNANTFDLDGLQKWASGIFQQQQ</sequence>
<feature type="signal peptide" evidence="1">
    <location>
        <begin position="1"/>
        <end position="20"/>
    </location>
</feature>
<keyword evidence="1" id="KW-0732">Signal</keyword>
<comment type="caution">
    <text evidence="2">The sequence shown here is derived from an EMBL/GenBank/DDBJ whole genome shotgun (WGS) entry which is preliminary data.</text>
</comment>
<organism evidence="2 3">
    <name type="scientific">Seminavis robusta</name>
    <dbReference type="NCBI Taxonomy" id="568900"/>
    <lineage>
        <taxon>Eukaryota</taxon>
        <taxon>Sar</taxon>
        <taxon>Stramenopiles</taxon>
        <taxon>Ochrophyta</taxon>
        <taxon>Bacillariophyta</taxon>
        <taxon>Bacillariophyceae</taxon>
        <taxon>Bacillariophycidae</taxon>
        <taxon>Naviculales</taxon>
        <taxon>Naviculaceae</taxon>
        <taxon>Seminavis</taxon>
    </lineage>
</organism>
<dbReference type="EMBL" id="CAICTM010000746">
    <property type="protein sequence ID" value="CAB9515916.1"/>
    <property type="molecule type" value="Genomic_DNA"/>
</dbReference>
<accession>A0A9N8E724</accession>
<dbReference type="InterPro" id="IPR029058">
    <property type="entry name" value="AB_hydrolase_fold"/>
</dbReference>
<feature type="chain" id="PRO_5040465493" evidence="1">
    <location>
        <begin position="21"/>
        <end position="359"/>
    </location>
</feature>
<name>A0A9N8E724_9STRA</name>
<evidence type="ECO:0000256" key="1">
    <source>
        <dbReference type="SAM" id="SignalP"/>
    </source>
</evidence>
<keyword evidence="3" id="KW-1185">Reference proteome</keyword>
<evidence type="ECO:0000313" key="3">
    <source>
        <dbReference type="Proteomes" id="UP001153069"/>
    </source>
</evidence>